<dbReference type="GO" id="GO:0015036">
    <property type="term" value="F:disulfide oxidoreductase activity"/>
    <property type="evidence" value="ECO:0007669"/>
    <property type="project" value="UniProtKB-ARBA"/>
</dbReference>
<dbReference type="OrthoDB" id="9799347at2"/>
<dbReference type="AlphaFoldDB" id="A0A238VYV9"/>
<dbReference type="GO" id="GO:0030313">
    <property type="term" value="C:cell envelope"/>
    <property type="evidence" value="ECO:0007669"/>
    <property type="project" value="UniProtKB-SubCell"/>
</dbReference>
<dbReference type="InterPro" id="IPR017937">
    <property type="entry name" value="Thioredoxin_CS"/>
</dbReference>
<dbReference type="PROSITE" id="PS00194">
    <property type="entry name" value="THIOREDOXIN_1"/>
    <property type="match status" value="1"/>
</dbReference>
<dbReference type="EMBL" id="SIRL01000003">
    <property type="protein sequence ID" value="TBN51397.1"/>
    <property type="molecule type" value="Genomic_DNA"/>
</dbReference>
<dbReference type="GO" id="GO:0016853">
    <property type="term" value="F:isomerase activity"/>
    <property type="evidence" value="ECO:0007669"/>
    <property type="project" value="UniProtKB-KW"/>
</dbReference>
<dbReference type="EMBL" id="FZNM01000003">
    <property type="protein sequence ID" value="SNR39063.1"/>
    <property type="molecule type" value="Genomic_DNA"/>
</dbReference>
<dbReference type="InterPro" id="IPR050553">
    <property type="entry name" value="Thioredoxin_ResA/DsbE_sf"/>
</dbReference>
<organism evidence="6 8">
    <name type="scientific">Paracoccus sediminis</name>
    <dbReference type="NCBI Taxonomy" id="1214787"/>
    <lineage>
        <taxon>Bacteria</taxon>
        <taxon>Pseudomonadati</taxon>
        <taxon>Pseudomonadota</taxon>
        <taxon>Alphaproteobacteria</taxon>
        <taxon>Rhodobacterales</taxon>
        <taxon>Paracoccaceae</taxon>
        <taxon>Paracoccus</taxon>
    </lineage>
</organism>
<dbReference type="InterPro" id="IPR013740">
    <property type="entry name" value="Redoxin"/>
</dbReference>
<accession>A0A238VYV9</accession>
<evidence type="ECO:0000256" key="3">
    <source>
        <dbReference type="ARBA" id="ARBA00023284"/>
    </source>
</evidence>
<keyword evidence="2" id="KW-0201">Cytochrome c-type biogenesis</keyword>
<gene>
    <name evidence="7" type="ORF">EYF88_06250</name>
    <name evidence="6" type="ORF">SAMN06265378_103159</name>
</gene>
<evidence type="ECO:0000313" key="8">
    <source>
        <dbReference type="Proteomes" id="UP000198409"/>
    </source>
</evidence>
<dbReference type="PANTHER" id="PTHR42852:SF13">
    <property type="entry name" value="PROTEIN DIPZ"/>
    <property type="match status" value="1"/>
</dbReference>
<sequence length="182" mass="19831">MLRSALLYTALLFGANAALAGPVDWQAAREAGLVKLVPSESPAPVSDVEFTDPNGGTRRLADYRGKVVLLNFWATWCAPCRKEMPYLDALQAEMGGEDFEVVAVATGRNTPEKIDKFYEETGLKNLPVLLDPRQQLARAMGVVGLPVTVLIDRDGNEVARLLGEADWSSEPAKAVIRQMMAE</sequence>
<name>A0A238VYV9_9RHOB</name>
<evidence type="ECO:0000256" key="1">
    <source>
        <dbReference type="ARBA" id="ARBA00004196"/>
    </source>
</evidence>
<dbReference type="RefSeq" id="WP_089387321.1">
    <property type="nucleotide sequence ID" value="NZ_FZNM01000003.1"/>
</dbReference>
<keyword evidence="9" id="KW-1185">Reference proteome</keyword>
<dbReference type="InterPro" id="IPR013766">
    <property type="entry name" value="Thioredoxin_domain"/>
</dbReference>
<evidence type="ECO:0000256" key="4">
    <source>
        <dbReference type="SAM" id="SignalP"/>
    </source>
</evidence>
<proteinExistence type="predicted"/>
<protein>
    <submittedName>
        <fullName evidence="6">Thiol-disulfide isomerase or thioredoxin</fullName>
    </submittedName>
    <submittedName>
        <fullName evidence="7">TlpA family protein disulfide reductase</fullName>
    </submittedName>
</protein>
<feature type="domain" description="Thioredoxin" evidence="5">
    <location>
        <begin position="39"/>
        <end position="181"/>
    </location>
</feature>
<dbReference type="CDD" id="cd02966">
    <property type="entry name" value="TlpA_like_family"/>
    <property type="match status" value="1"/>
</dbReference>
<comment type="subcellular location">
    <subcellularLocation>
        <location evidence="1">Cell envelope</location>
    </subcellularLocation>
</comment>
<feature type="signal peptide" evidence="4">
    <location>
        <begin position="1"/>
        <end position="20"/>
    </location>
</feature>
<evidence type="ECO:0000313" key="9">
    <source>
        <dbReference type="Proteomes" id="UP000292859"/>
    </source>
</evidence>
<dbReference type="Pfam" id="PF08534">
    <property type="entry name" value="Redoxin"/>
    <property type="match status" value="1"/>
</dbReference>
<dbReference type="PANTHER" id="PTHR42852">
    <property type="entry name" value="THIOL:DISULFIDE INTERCHANGE PROTEIN DSBE"/>
    <property type="match status" value="1"/>
</dbReference>
<evidence type="ECO:0000259" key="5">
    <source>
        <dbReference type="PROSITE" id="PS51352"/>
    </source>
</evidence>
<keyword evidence="6" id="KW-0413">Isomerase</keyword>
<keyword evidence="3" id="KW-0676">Redox-active center</keyword>
<reference evidence="6" key="2">
    <citation type="submission" date="2017-06" db="EMBL/GenBank/DDBJ databases">
        <authorList>
            <person name="Kim H.J."/>
            <person name="Triplett B.A."/>
        </authorList>
    </citation>
    <scope>NUCLEOTIDE SEQUENCE [LARGE SCALE GENOMIC DNA]</scope>
    <source>
        <strain evidence="6">DSM 26170</strain>
    </source>
</reference>
<feature type="chain" id="PRO_5012692300" evidence="4">
    <location>
        <begin position="21"/>
        <end position="182"/>
    </location>
</feature>
<keyword evidence="4" id="KW-0732">Signal</keyword>
<dbReference type="PROSITE" id="PS51352">
    <property type="entry name" value="THIOREDOXIN_2"/>
    <property type="match status" value="1"/>
</dbReference>
<dbReference type="InterPro" id="IPR036249">
    <property type="entry name" value="Thioredoxin-like_sf"/>
</dbReference>
<reference evidence="8" key="1">
    <citation type="submission" date="2017-06" db="EMBL/GenBank/DDBJ databases">
        <authorList>
            <person name="Varghese N."/>
            <person name="Submissions S."/>
        </authorList>
    </citation>
    <scope>NUCLEOTIDE SEQUENCE [LARGE SCALE GENOMIC DNA]</scope>
    <source>
        <strain evidence="8">DSM 26170</strain>
    </source>
</reference>
<evidence type="ECO:0000313" key="7">
    <source>
        <dbReference type="EMBL" id="TBN51397.1"/>
    </source>
</evidence>
<dbReference type="GO" id="GO:0017004">
    <property type="term" value="P:cytochrome complex assembly"/>
    <property type="evidence" value="ECO:0007669"/>
    <property type="project" value="UniProtKB-KW"/>
</dbReference>
<reference evidence="7 9" key="3">
    <citation type="submission" date="2019-02" db="EMBL/GenBank/DDBJ databases">
        <authorList>
            <person name="Zhang G."/>
        </authorList>
    </citation>
    <scope>NUCLEOTIDE SEQUENCE [LARGE SCALE GENOMIC DNA]</scope>
    <source>
        <strain evidence="7 9">CMB17</strain>
    </source>
</reference>
<dbReference type="Proteomes" id="UP000292859">
    <property type="component" value="Unassembled WGS sequence"/>
</dbReference>
<dbReference type="Proteomes" id="UP000198409">
    <property type="component" value="Unassembled WGS sequence"/>
</dbReference>
<dbReference type="SUPFAM" id="SSF52833">
    <property type="entry name" value="Thioredoxin-like"/>
    <property type="match status" value="1"/>
</dbReference>
<evidence type="ECO:0000256" key="2">
    <source>
        <dbReference type="ARBA" id="ARBA00022748"/>
    </source>
</evidence>
<evidence type="ECO:0000313" key="6">
    <source>
        <dbReference type="EMBL" id="SNR39063.1"/>
    </source>
</evidence>
<dbReference type="Gene3D" id="3.40.30.10">
    <property type="entry name" value="Glutaredoxin"/>
    <property type="match status" value="1"/>
</dbReference>